<name>X1CZ70_9ZZZZ</name>
<dbReference type="EMBL" id="BART01020201">
    <property type="protein sequence ID" value="GAH01330.1"/>
    <property type="molecule type" value="Genomic_DNA"/>
</dbReference>
<gene>
    <name evidence="1" type="ORF">S01H4_37577</name>
</gene>
<organism evidence="1">
    <name type="scientific">marine sediment metagenome</name>
    <dbReference type="NCBI Taxonomy" id="412755"/>
    <lineage>
        <taxon>unclassified sequences</taxon>
        <taxon>metagenomes</taxon>
        <taxon>ecological metagenomes</taxon>
    </lineage>
</organism>
<protein>
    <submittedName>
        <fullName evidence="1">Uncharacterized protein</fullName>
    </submittedName>
</protein>
<proteinExistence type="predicted"/>
<accession>X1CZ70</accession>
<sequence length="106" mass="12754">YIQDVYNFTFEFFSDIKTFDVNYTDPVQWYATNVEVYNYTLYQASTIFIELKIDTSNYMTNFSYYQGDFDAIWGENISYQINSLKYRFQLFLNLLGLNSSFLHLLI</sequence>
<evidence type="ECO:0000313" key="1">
    <source>
        <dbReference type="EMBL" id="GAH01330.1"/>
    </source>
</evidence>
<comment type="caution">
    <text evidence="1">The sequence shown here is derived from an EMBL/GenBank/DDBJ whole genome shotgun (WGS) entry which is preliminary data.</text>
</comment>
<feature type="non-terminal residue" evidence="1">
    <location>
        <position position="1"/>
    </location>
</feature>
<reference evidence="1" key="1">
    <citation type="journal article" date="2014" name="Front. Microbiol.">
        <title>High frequency of phylogenetically diverse reductive dehalogenase-homologous genes in deep subseafloor sedimentary metagenomes.</title>
        <authorList>
            <person name="Kawai M."/>
            <person name="Futagami T."/>
            <person name="Toyoda A."/>
            <person name="Takaki Y."/>
            <person name="Nishi S."/>
            <person name="Hori S."/>
            <person name="Arai W."/>
            <person name="Tsubouchi T."/>
            <person name="Morono Y."/>
            <person name="Uchiyama I."/>
            <person name="Ito T."/>
            <person name="Fujiyama A."/>
            <person name="Inagaki F."/>
            <person name="Takami H."/>
        </authorList>
    </citation>
    <scope>NUCLEOTIDE SEQUENCE</scope>
    <source>
        <strain evidence="1">Expedition CK06-06</strain>
    </source>
</reference>
<dbReference type="AlphaFoldDB" id="X1CZ70"/>